<dbReference type="EMBL" id="CAJRAY010000057">
    <property type="protein sequence ID" value="CAG5088620.1"/>
    <property type="molecule type" value="Genomic_DNA"/>
</dbReference>
<evidence type="ECO:0000313" key="1">
    <source>
        <dbReference type="EMBL" id="CAG5088620.1"/>
    </source>
</evidence>
<evidence type="ECO:0000313" key="2">
    <source>
        <dbReference type="Proteomes" id="UP000681526"/>
    </source>
</evidence>
<sequence length="69" mass="7795">MTLVLFRDINYQGPYRVFRGSQSVADLRTLGFNNQTSSLILVGRRLSDQEIRRIQASRSAPGGIVTIRQ</sequence>
<keyword evidence="2" id="KW-1185">Reference proteome</keyword>
<gene>
    <name evidence="1" type="primary">txxe 2423</name>
    <name evidence="1" type="ORF">TXXE_12170</name>
</gene>
<accession>A0ABN7S4M3</accession>
<dbReference type="Gene3D" id="2.60.20.10">
    <property type="entry name" value="Crystallins"/>
    <property type="match status" value="1"/>
</dbReference>
<protein>
    <submittedName>
        <fullName evidence="1">Uncharacterized protein</fullName>
    </submittedName>
</protein>
<reference evidence="1 2" key="1">
    <citation type="submission" date="2021-04" db="EMBL/GenBank/DDBJ databases">
        <authorList>
            <person name="Rakotoarivonina H."/>
        </authorList>
    </citation>
    <scope>NUCLEOTIDE SEQUENCE [LARGE SCALE GENOMIC DNA]</scope>
    <source>
        <strain evidence="1 2">XE</strain>
    </source>
</reference>
<name>A0ABN7S4M3_THEXY</name>
<dbReference type="RefSeq" id="WP_244860586.1">
    <property type="nucleotide sequence ID" value="NZ_CAJRAY010000057.1"/>
</dbReference>
<organism evidence="1 2">
    <name type="scientific">Thermobacillus xylanilyticus</name>
    <dbReference type="NCBI Taxonomy" id="76633"/>
    <lineage>
        <taxon>Bacteria</taxon>
        <taxon>Bacillati</taxon>
        <taxon>Bacillota</taxon>
        <taxon>Bacilli</taxon>
        <taxon>Bacillales</taxon>
        <taxon>Paenibacillaceae</taxon>
        <taxon>Thermobacillus</taxon>
    </lineage>
</organism>
<dbReference type="Proteomes" id="UP000681526">
    <property type="component" value="Unassembled WGS sequence"/>
</dbReference>
<comment type="caution">
    <text evidence="1">The sequence shown here is derived from an EMBL/GenBank/DDBJ whole genome shotgun (WGS) entry which is preliminary data.</text>
</comment>
<proteinExistence type="predicted"/>